<gene>
    <name evidence="5" type="ORF">KK1_046988</name>
</gene>
<dbReference type="EMBL" id="AGCT01015776">
    <property type="protein sequence ID" value="KYP77219.1"/>
    <property type="molecule type" value="Genomic_DNA"/>
</dbReference>
<dbReference type="PANTHER" id="PTHR31225:SF221">
    <property type="entry name" value="(-)-GERMACRENE D SYNTHASE"/>
    <property type="match status" value="1"/>
</dbReference>
<dbReference type="STRING" id="3821.A0A151UD65"/>
<evidence type="ECO:0000313" key="5">
    <source>
        <dbReference type="EMBL" id="KYP77219.1"/>
    </source>
</evidence>
<dbReference type="InterPro" id="IPR008949">
    <property type="entry name" value="Isoprenoid_synthase_dom_sf"/>
</dbReference>
<evidence type="ECO:0000256" key="2">
    <source>
        <dbReference type="ARBA" id="ARBA00022723"/>
    </source>
</evidence>
<dbReference type="OMA" id="AVECHVK"/>
<dbReference type="Gene3D" id="1.10.600.10">
    <property type="entry name" value="Farnesyl Diphosphate Synthase"/>
    <property type="match status" value="2"/>
</dbReference>
<dbReference type="GO" id="GO:0000287">
    <property type="term" value="F:magnesium ion binding"/>
    <property type="evidence" value="ECO:0007669"/>
    <property type="project" value="InterPro"/>
</dbReference>
<name>A0A151UD65_CAJCA</name>
<dbReference type="GO" id="GO:0016114">
    <property type="term" value="P:terpenoid biosynthetic process"/>
    <property type="evidence" value="ECO:0007669"/>
    <property type="project" value="InterPro"/>
</dbReference>
<dbReference type="SUPFAM" id="SSF48576">
    <property type="entry name" value="Terpenoid synthases"/>
    <property type="match status" value="1"/>
</dbReference>
<accession>A0A151UD65</accession>
<proteinExistence type="predicted"/>
<evidence type="ECO:0000313" key="6">
    <source>
        <dbReference type="Proteomes" id="UP000075243"/>
    </source>
</evidence>
<keyword evidence="3" id="KW-0456">Lyase</keyword>
<keyword evidence="2" id="KW-0479">Metal-binding</keyword>
<dbReference type="PANTHER" id="PTHR31225">
    <property type="entry name" value="OS04G0344100 PROTEIN-RELATED"/>
    <property type="match status" value="1"/>
</dbReference>
<protein>
    <submittedName>
        <fullName evidence="5">(+)-delta-cadinene synthase isozyme A</fullName>
    </submittedName>
</protein>
<dbReference type="GO" id="GO:0010333">
    <property type="term" value="F:terpene synthase activity"/>
    <property type="evidence" value="ECO:0007669"/>
    <property type="project" value="InterPro"/>
</dbReference>
<evidence type="ECO:0000259" key="4">
    <source>
        <dbReference type="Pfam" id="PF03936"/>
    </source>
</evidence>
<comment type="cofactor">
    <cofactor evidence="1">
        <name>Mg(2+)</name>
        <dbReference type="ChEBI" id="CHEBI:18420"/>
    </cofactor>
</comment>
<sequence>MTEARWLNNNYKPTTNEYLHTSTISCCCSLMAVTSYIGMGDIATENIFKWFEQKRGHVSSFLECYMNQYDEFREAAIHECQKRITDSWKVINEECLMPTNVPMPFLKRIFNLTCFIDVFYKDKDNFTHSKVIMKTSIKALLIDPVPI</sequence>
<dbReference type="AlphaFoldDB" id="A0A151UD65"/>
<dbReference type="Gramene" id="C.cajan_45627.t">
    <property type="protein sequence ID" value="C.cajan_45627.t"/>
    <property type="gene ID" value="C.cajan_45627"/>
</dbReference>
<evidence type="ECO:0000256" key="3">
    <source>
        <dbReference type="ARBA" id="ARBA00023239"/>
    </source>
</evidence>
<evidence type="ECO:0000256" key="1">
    <source>
        <dbReference type="ARBA" id="ARBA00001946"/>
    </source>
</evidence>
<dbReference type="Pfam" id="PF03936">
    <property type="entry name" value="Terpene_synth_C"/>
    <property type="match status" value="1"/>
</dbReference>
<dbReference type="InterPro" id="IPR005630">
    <property type="entry name" value="Terpene_synthase_metal-bd"/>
</dbReference>
<comment type="caution">
    <text evidence="5">The sequence shown here is derived from an EMBL/GenBank/DDBJ whole genome shotgun (WGS) entry which is preliminary data.</text>
</comment>
<reference evidence="5" key="1">
    <citation type="journal article" date="2012" name="Nat. Biotechnol.">
        <title>Draft genome sequence of pigeonpea (Cajanus cajan), an orphan legume crop of resource-poor farmers.</title>
        <authorList>
            <person name="Varshney R.K."/>
            <person name="Chen W."/>
            <person name="Li Y."/>
            <person name="Bharti A.K."/>
            <person name="Saxena R.K."/>
            <person name="Schlueter J.A."/>
            <person name="Donoghue M.T."/>
            <person name="Azam S."/>
            <person name="Fan G."/>
            <person name="Whaley A.M."/>
            <person name="Farmer A.D."/>
            <person name="Sheridan J."/>
            <person name="Iwata A."/>
            <person name="Tuteja R."/>
            <person name="Penmetsa R.V."/>
            <person name="Wu W."/>
            <person name="Upadhyaya H.D."/>
            <person name="Yang S.P."/>
            <person name="Shah T."/>
            <person name="Saxena K.B."/>
            <person name="Michael T."/>
            <person name="McCombie W.R."/>
            <person name="Yang B."/>
            <person name="Zhang G."/>
            <person name="Yang H."/>
            <person name="Wang J."/>
            <person name="Spillane C."/>
            <person name="Cook D.R."/>
            <person name="May G.D."/>
            <person name="Xu X."/>
            <person name="Jackson S.A."/>
        </authorList>
    </citation>
    <scope>NUCLEOTIDE SEQUENCE [LARGE SCALE GENOMIC DNA]</scope>
</reference>
<dbReference type="InterPro" id="IPR050148">
    <property type="entry name" value="Terpene_synthase-like"/>
</dbReference>
<dbReference type="Proteomes" id="UP000075243">
    <property type="component" value="Unassembled WGS sequence"/>
</dbReference>
<organism evidence="5 6">
    <name type="scientific">Cajanus cajan</name>
    <name type="common">Pigeon pea</name>
    <name type="synonym">Cajanus indicus</name>
    <dbReference type="NCBI Taxonomy" id="3821"/>
    <lineage>
        <taxon>Eukaryota</taxon>
        <taxon>Viridiplantae</taxon>
        <taxon>Streptophyta</taxon>
        <taxon>Embryophyta</taxon>
        <taxon>Tracheophyta</taxon>
        <taxon>Spermatophyta</taxon>
        <taxon>Magnoliopsida</taxon>
        <taxon>eudicotyledons</taxon>
        <taxon>Gunneridae</taxon>
        <taxon>Pentapetalae</taxon>
        <taxon>rosids</taxon>
        <taxon>fabids</taxon>
        <taxon>Fabales</taxon>
        <taxon>Fabaceae</taxon>
        <taxon>Papilionoideae</taxon>
        <taxon>50 kb inversion clade</taxon>
        <taxon>NPAAA clade</taxon>
        <taxon>indigoferoid/millettioid clade</taxon>
        <taxon>Phaseoleae</taxon>
        <taxon>Cajanus</taxon>
    </lineage>
</organism>
<keyword evidence="6" id="KW-1185">Reference proteome</keyword>
<feature type="domain" description="Terpene synthase metal-binding" evidence="4">
    <location>
        <begin position="1"/>
        <end position="53"/>
    </location>
</feature>